<evidence type="ECO:0000256" key="7">
    <source>
        <dbReference type="ARBA" id="ARBA00022827"/>
    </source>
</evidence>
<protein>
    <recommendedName>
        <fullName evidence="5">Urocanate reductase</fullName>
        <ecNumber evidence="4">1.3.99.33</ecNumber>
    </recommendedName>
</protein>
<dbReference type="PANTHER" id="PTHR43400:SF7">
    <property type="entry name" value="FAD-DEPENDENT OXIDOREDUCTASE 2 FAD BINDING DOMAIN-CONTAINING PROTEIN"/>
    <property type="match status" value="1"/>
</dbReference>
<dbReference type="SUPFAM" id="SSF56425">
    <property type="entry name" value="Succinate dehydrogenase/fumarate reductase flavoprotein, catalytic domain"/>
    <property type="match status" value="1"/>
</dbReference>
<dbReference type="EC" id="1.3.99.33" evidence="4"/>
<keyword evidence="12" id="KW-1185">Reference proteome</keyword>
<evidence type="ECO:0000256" key="5">
    <source>
        <dbReference type="ARBA" id="ARBA00015872"/>
    </source>
</evidence>
<dbReference type="PANTHER" id="PTHR43400">
    <property type="entry name" value="FUMARATE REDUCTASE"/>
    <property type="match status" value="1"/>
</dbReference>
<evidence type="ECO:0000256" key="3">
    <source>
        <dbReference type="ARBA" id="ARBA00008040"/>
    </source>
</evidence>
<comment type="cofactor">
    <cofactor evidence="1">
        <name>FMN</name>
        <dbReference type="ChEBI" id="CHEBI:58210"/>
    </cofactor>
</comment>
<dbReference type="RefSeq" id="WP_102375861.1">
    <property type="nucleotide sequence ID" value="NZ_JBBNOP010000006.1"/>
</dbReference>
<dbReference type="InterPro" id="IPR036188">
    <property type="entry name" value="FAD/NAD-bd_sf"/>
</dbReference>
<dbReference type="EMBL" id="JBBNOP010000006">
    <property type="protein sequence ID" value="MEQ3363095.1"/>
    <property type="molecule type" value="Genomic_DNA"/>
</dbReference>
<dbReference type="PROSITE" id="PS51318">
    <property type="entry name" value="TAT"/>
    <property type="match status" value="1"/>
</dbReference>
<dbReference type="SMART" id="SM00900">
    <property type="entry name" value="FMN_bind"/>
    <property type="match status" value="1"/>
</dbReference>
<dbReference type="InterPro" id="IPR007329">
    <property type="entry name" value="FMN-bd"/>
</dbReference>
<dbReference type="Gene3D" id="3.90.700.10">
    <property type="entry name" value="Succinate dehydrogenase/fumarate reductase flavoprotein, catalytic domain"/>
    <property type="match status" value="1"/>
</dbReference>
<dbReference type="Gene3D" id="3.90.1010.20">
    <property type="match status" value="1"/>
</dbReference>
<evidence type="ECO:0000256" key="1">
    <source>
        <dbReference type="ARBA" id="ARBA00001917"/>
    </source>
</evidence>
<accession>A0ABV1JE06</accession>
<organism evidence="11 12">
    <name type="scientific">Raoultibacter massiliensis</name>
    <dbReference type="NCBI Taxonomy" id="1852371"/>
    <lineage>
        <taxon>Bacteria</taxon>
        <taxon>Bacillati</taxon>
        <taxon>Actinomycetota</taxon>
        <taxon>Coriobacteriia</taxon>
        <taxon>Eggerthellales</taxon>
        <taxon>Eggerthellaceae</taxon>
        <taxon>Raoultibacter</taxon>
    </lineage>
</organism>
<feature type="domain" description="FMN-binding" evidence="10">
    <location>
        <begin position="60"/>
        <end position="137"/>
    </location>
</feature>
<dbReference type="Proteomes" id="UP001487305">
    <property type="component" value="Unassembled WGS sequence"/>
</dbReference>
<dbReference type="InterPro" id="IPR003953">
    <property type="entry name" value="FAD-dep_OxRdtase_2_FAD-bd"/>
</dbReference>
<evidence type="ECO:0000313" key="12">
    <source>
        <dbReference type="Proteomes" id="UP001487305"/>
    </source>
</evidence>
<evidence type="ECO:0000259" key="10">
    <source>
        <dbReference type="SMART" id="SM00900"/>
    </source>
</evidence>
<keyword evidence="8" id="KW-0560">Oxidoreductase</keyword>
<dbReference type="InterPro" id="IPR006311">
    <property type="entry name" value="TAT_signal"/>
</dbReference>
<evidence type="ECO:0000256" key="4">
    <source>
        <dbReference type="ARBA" id="ARBA00013137"/>
    </source>
</evidence>
<evidence type="ECO:0000256" key="6">
    <source>
        <dbReference type="ARBA" id="ARBA00022630"/>
    </source>
</evidence>
<proteinExistence type="inferred from homology"/>
<evidence type="ECO:0000256" key="8">
    <source>
        <dbReference type="ARBA" id="ARBA00023002"/>
    </source>
</evidence>
<reference evidence="11 12" key="1">
    <citation type="submission" date="2024-04" db="EMBL/GenBank/DDBJ databases">
        <title>Human intestinal bacterial collection.</title>
        <authorList>
            <person name="Pauvert C."/>
            <person name="Hitch T.C.A."/>
            <person name="Clavel T."/>
        </authorList>
    </citation>
    <scope>NUCLEOTIDE SEQUENCE [LARGE SCALE GENOMIC DNA]</scope>
    <source>
        <strain evidence="11 12">CLA-KB-H42</strain>
    </source>
</reference>
<dbReference type="PROSITE" id="PS51257">
    <property type="entry name" value="PROKAR_LIPOPROTEIN"/>
    <property type="match status" value="1"/>
</dbReference>
<dbReference type="Pfam" id="PF00890">
    <property type="entry name" value="FAD_binding_2"/>
    <property type="match status" value="1"/>
</dbReference>
<sequence>MKKSLSRREFIGGALAGAATVGVAGSLSACSSPSSAAGASESEVRMEPGKYTASYVGHWGIWETPVTVTVNETAITAIEVPTDRTQYGDTEKIFDACRERLFPRIIEAQSFSVDAICGATISSMGVKQAVREALEQALEAGGSDPRAIDAFDVVPPKTEEGQTEEMNVDVLVVGLGSFGIVAMKRAREALMEENGMMACSVWGIDKAGYLGGQSLLTHEMNAVNPPHILAERNGEPLVDYDDYLNTWFTDTTGADGTLKCKEEMVRFFFDNSGAANQWLDVDQGWEFGTVKDTNDFSESNYAVVFNYFSTNGIDKYSNSNENRRAVKDSYHKKIVAEIEATGGGVLLETEGYELIYDEAGNAVKGVKARNNVTGKEYVINAKAVIISTGGFGGSSELMSSLLDPRWAGSWKQNGSTQNDGKMIKAGLDIGAGTYNIDMSPITMEIALPRFLTHFPINFIDGKITARTGRQSTWTYNDIPLWMCVSINSFAVDKEGNRFGNEYAIANGIGTMMPPNAWKVGPYFYSVWSQDQVDQLMSEGFTAVKRTAAYCQQGGFDLNVPTPEVQEALDASIDAGIAWKAETVEELAGAIGADPATLSASVERYNELCEKGSDDDFGKDAEYLVPVGSGPYYAIKAMPVMYGTGGGFDVDTQFRVLKEDHETPINGFYAIGQDSFGVLCSNEINYLAYGGVCQGYGMTSGYTAGYEAGKYAAAQA</sequence>
<dbReference type="Gene3D" id="3.50.50.60">
    <property type="entry name" value="FAD/NAD(P)-binding domain"/>
    <property type="match status" value="1"/>
</dbReference>
<keyword evidence="6" id="KW-0285">Flavoprotein</keyword>
<comment type="cofactor">
    <cofactor evidence="2">
        <name>FAD</name>
        <dbReference type="ChEBI" id="CHEBI:57692"/>
    </cofactor>
</comment>
<evidence type="ECO:0000256" key="2">
    <source>
        <dbReference type="ARBA" id="ARBA00001974"/>
    </source>
</evidence>
<comment type="caution">
    <text evidence="11">The sequence shown here is derived from an EMBL/GenBank/DDBJ whole genome shotgun (WGS) entry which is preliminary data.</text>
</comment>
<dbReference type="InterPro" id="IPR027477">
    <property type="entry name" value="Succ_DH/fumarate_Rdtase_cat_sf"/>
</dbReference>
<comment type="similarity">
    <text evidence="3">Belongs to the FAD-dependent oxidoreductase 2 family. FRD/SDH subfamily.</text>
</comment>
<evidence type="ECO:0000256" key="9">
    <source>
        <dbReference type="ARBA" id="ARBA00049922"/>
    </source>
</evidence>
<keyword evidence="7" id="KW-0274">FAD</keyword>
<gene>
    <name evidence="11" type="ORF">AAA083_08915</name>
</gene>
<dbReference type="InterPro" id="IPR050315">
    <property type="entry name" value="FAD-oxidoreductase_2"/>
</dbReference>
<comment type="catalytic activity">
    <reaction evidence="9">
        <text>dihydrourocanate + A = urocanate + AH2</text>
        <dbReference type="Rhea" id="RHEA:36059"/>
        <dbReference type="ChEBI" id="CHEBI:13193"/>
        <dbReference type="ChEBI" id="CHEBI:17499"/>
        <dbReference type="ChEBI" id="CHEBI:27247"/>
        <dbReference type="ChEBI" id="CHEBI:72991"/>
        <dbReference type="EC" id="1.3.99.33"/>
    </reaction>
</comment>
<dbReference type="SUPFAM" id="SSF51905">
    <property type="entry name" value="FAD/NAD(P)-binding domain"/>
    <property type="match status" value="1"/>
</dbReference>
<dbReference type="Pfam" id="PF04205">
    <property type="entry name" value="FMN_bind"/>
    <property type="match status" value="1"/>
</dbReference>
<evidence type="ECO:0000313" key="11">
    <source>
        <dbReference type="EMBL" id="MEQ3363095.1"/>
    </source>
</evidence>
<name>A0ABV1JE06_9ACTN</name>